<accession>A0A0B6EXX2</accession>
<reference evidence="3 4" key="1">
    <citation type="journal article" date="2015" name="Genome Announc.">
        <title>Complete Genome Sequence and Annotation of Corynebacterium singulare DSM 44357, Isolated from a Human Semen Specimen.</title>
        <authorList>
            <person name="Merten M."/>
            <person name="Brinkrolf K."/>
            <person name="Albersmeier A."/>
            <person name="Kutter Y."/>
            <person name="Ruckert C."/>
            <person name="Tauch A."/>
        </authorList>
    </citation>
    <scope>NUCLEOTIDE SEQUENCE [LARGE SCALE GENOMIC DNA]</scope>
    <source>
        <strain evidence="3">IBS B52218</strain>
    </source>
</reference>
<dbReference type="Pfam" id="PF26035">
    <property type="entry name" value="DUF8010"/>
    <property type="match status" value="1"/>
</dbReference>
<gene>
    <name evidence="3" type="ORF">CSING_10615</name>
</gene>
<proteinExistence type="predicted"/>
<dbReference type="STRING" id="161899.CSING_10615"/>
<dbReference type="InterPro" id="IPR058498">
    <property type="entry name" value="DUF8185"/>
</dbReference>
<dbReference type="InterPro" id="IPR016601">
    <property type="entry name" value="UCP012637"/>
</dbReference>
<dbReference type="Pfam" id="PF26572">
    <property type="entry name" value="DUF8185"/>
    <property type="match status" value="1"/>
</dbReference>
<feature type="domain" description="DUF8010" evidence="1">
    <location>
        <begin position="13"/>
        <end position="103"/>
    </location>
</feature>
<name>A0A0B6EXX2_9CORY</name>
<dbReference type="HOGENOM" id="CLU_083318_1_0_11"/>
<dbReference type="AlphaFoldDB" id="A0A0B6EXX2"/>
<dbReference type="Proteomes" id="UP000031890">
    <property type="component" value="Chromosome"/>
</dbReference>
<evidence type="ECO:0000259" key="2">
    <source>
        <dbReference type="Pfam" id="PF26572"/>
    </source>
</evidence>
<dbReference type="RefSeq" id="WP_042532036.1">
    <property type="nucleotide sequence ID" value="NZ_CP010827.1"/>
</dbReference>
<evidence type="ECO:0000313" key="3">
    <source>
        <dbReference type="EMBL" id="AJI79633.1"/>
    </source>
</evidence>
<organism evidence="3 4">
    <name type="scientific">Corynebacterium singulare</name>
    <dbReference type="NCBI Taxonomy" id="161899"/>
    <lineage>
        <taxon>Bacteria</taxon>
        <taxon>Bacillati</taxon>
        <taxon>Actinomycetota</taxon>
        <taxon>Actinomycetes</taxon>
        <taxon>Mycobacteriales</taxon>
        <taxon>Corynebacteriaceae</taxon>
        <taxon>Corynebacterium</taxon>
    </lineage>
</organism>
<sequence length="226" mass="24014">MDGETLELRGSGVGLRALLVRATGLDASASVRLRQHDSTHVEVFVTTPFEVVASRRVEGAVGRDGAVVSAQVLLDALHTAPDPELTGSPVVLKLGPARDPSWPGALPPAEGFREIDSLPVGVVRELADQGQQLARQFSGPMGPPSSLLNQTVITVESTPGEESEVAAQQVEIPMRMIFACTNLGLIPGFAAPMDVPRHLRVAGKGRWVRVDAPFGSVYHSTRLSLF</sequence>
<dbReference type="KEGG" id="csx:CSING_10615"/>
<evidence type="ECO:0000313" key="4">
    <source>
        <dbReference type="Proteomes" id="UP000031890"/>
    </source>
</evidence>
<dbReference type="OrthoDB" id="5178111at2"/>
<evidence type="ECO:0000259" key="1">
    <source>
        <dbReference type="Pfam" id="PF26035"/>
    </source>
</evidence>
<dbReference type="EMBL" id="CP010827">
    <property type="protein sequence ID" value="AJI79633.1"/>
    <property type="molecule type" value="Genomic_DNA"/>
</dbReference>
<dbReference type="PIRSF" id="PIRSF012637">
    <property type="entry name" value="UCP012637"/>
    <property type="match status" value="1"/>
</dbReference>
<protein>
    <submittedName>
        <fullName evidence="3">Uncharacterized protein</fullName>
    </submittedName>
</protein>
<feature type="domain" description="DUF8185" evidence="2">
    <location>
        <begin position="107"/>
        <end position="222"/>
    </location>
</feature>
<dbReference type="InterPro" id="IPR058323">
    <property type="entry name" value="DUF8010"/>
</dbReference>